<comment type="caution">
    <text evidence="3">The sequence shown here is derived from an EMBL/GenBank/DDBJ whole genome shotgun (WGS) entry which is preliminary data.</text>
</comment>
<dbReference type="AlphaFoldDB" id="A0A918R7Z0"/>
<dbReference type="EMBL" id="BMWH01000011">
    <property type="protein sequence ID" value="GGZ90403.1"/>
    <property type="molecule type" value="Genomic_DNA"/>
</dbReference>
<dbReference type="Proteomes" id="UP000623010">
    <property type="component" value="Unassembled WGS sequence"/>
</dbReference>
<evidence type="ECO:0000313" key="3">
    <source>
        <dbReference type="EMBL" id="GGZ90403.1"/>
    </source>
</evidence>
<sequence>MLRHEFQPGRLVAGVFLASAGVVYAGDAGGAWQAPWFAVIPLVVGGLFLAGAVAAVSGAIRRRHRPAAGAATDHTDPADAGTGH</sequence>
<organism evidence="3 4">
    <name type="scientific">Streptomyces echinoruber</name>
    <dbReference type="NCBI Taxonomy" id="68898"/>
    <lineage>
        <taxon>Bacteria</taxon>
        <taxon>Bacillati</taxon>
        <taxon>Actinomycetota</taxon>
        <taxon>Actinomycetes</taxon>
        <taxon>Kitasatosporales</taxon>
        <taxon>Streptomycetaceae</taxon>
        <taxon>Streptomyces</taxon>
    </lineage>
</organism>
<keyword evidence="2" id="KW-0472">Membrane</keyword>
<proteinExistence type="predicted"/>
<reference evidence="3" key="2">
    <citation type="submission" date="2020-09" db="EMBL/GenBank/DDBJ databases">
        <authorList>
            <person name="Sun Q."/>
            <person name="Ohkuma M."/>
        </authorList>
    </citation>
    <scope>NUCLEOTIDE SEQUENCE</scope>
    <source>
        <strain evidence="3">JCM 5016</strain>
    </source>
</reference>
<reference evidence="3" key="1">
    <citation type="journal article" date="2014" name="Int. J. Syst. Evol. Microbiol.">
        <title>Complete genome sequence of Corynebacterium casei LMG S-19264T (=DSM 44701T), isolated from a smear-ripened cheese.</title>
        <authorList>
            <consortium name="US DOE Joint Genome Institute (JGI-PGF)"/>
            <person name="Walter F."/>
            <person name="Albersmeier A."/>
            <person name="Kalinowski J."/>
            <person name="Ruckert C."/>
        </authorList>
    </citation>
    <scope>NUCLEOTIDE SEQUENCE</scope>
    <source>
        <strain evidence="3">JCM 5016</strain>
    </source>
</reference>
<feature type="transmembrane region" description="Helical" evidence="2">
    <location>
        <begin position="35"/>
        <end position="56"/>
    </location>
</feature>
<evidence type="ECO:0000256" key="1">
    <source>
        <dbReference type="SAM" id="MobiDB-lite"/>
    </source>
</evidence>
<dbReference type="RefSeq" id="WP_190057997.1">
    <property type="nucleotide sequence ID" value="NZ_BMWH01000011.1"/>
</dbReference>
<name>A0A918R7Z0_9ACTN</name>
<evidence type="ECO:0000313" key="4">
    <source>
        <dbReference type="Proteomes" id="UP000623010"/>
    </source>
</evidence>
<keyword evidence="2" id="KW-0812">Transmembrane</keyword>
<gene>
    <name evidence="3" type="ORF">GCM10010389_30890</name>
</gene>
<keyword evidence="4" id="KW-1185">Reference proteome</keyword>
<keyword evidence="2" id="KW-1133">Transmembrane helix</keyword>
<evidence type="ECO:0000256" key="2">
    <source>
        <dbReference type="SAM" id="Phobius"/>
    </source>
</evidence>
<protein>
    <submittedName>
        <fullName evidence="3">Uncharacterized protein</fullName>
    </submittedName>
</protein>
<accession>A0A918R7Z0</accession>
<feature type="region of interest" description="Disordered" evidence="1">
    <location>
        <begin position="65"/>
        <end position="84"/>
    </location>
</feature>